<feature type="compositionally biased region" description="Acidic residues" evidence="1">
    <location>
        <begin position="175"/>
        <end position="191"/>
    </location>
</feature>
<comment type="caution">
    <text evidence="3">The sequence shown here is derived from an EMBL/GenBank/DDBJ whole genome shotgun (WGS) entry which is preliminary data.</text>
</comment>
<protein>
    <recommendedName>
        <fullName evidence="2">FHA domain-containing protein</fullName>
    </recommendedName>
</protein>
<sequence>MTSTFRIVLRQEEGYDAHQTREFDLEIDSKFAIGRASKNVSKGYLLPAKNNVYIDSPVVSREHAILTANTISGTPQVHITDTKSMHGTYVNGVPLVPHTPKQLFNGDTLQFGVNVNRNESYFVAFKYTFNAELTNPEPFSRGFTVPEAESEEEELGFAQAGRGSQLDPLILDDSDATSEHEDNEEEAEQSEDMAVVTLAQLVDDEEVLEIDISSLVEEEDAADGDAEDYNDSVAASAGSAPEYSPESPLVQDAQYVEKIVQVEMTPFEHPQSSRAHPMLDAPVAAQTADSAFANIPTPIETFAPLAWQGINNHVTFPSSMFDSTVAPPLPPRPSQKRQRIWDEPLHEEPERVPHASSNVLYWTPLECEPAFGSPPVADRIHTSPPAVLAAEASDAFAATGEAAVRESGLTVPEFVDEQPPTPTSIKSCKRSADDAFDEEIEDVMEQSPAVSEANVATREVAVPTVEQVASQRQRPIALPKSILSRAFNAAKVMVPATALGAVFTVGALTALPESFFTVA</sequence>
<dbReference type="InterPro" id="IPR000253">
    <property type="entry name" value="FHA_dom"/>
</dbReference>
<dbReference type="AlphaFoldDB" id="A0A9W8Z485"/>
<reference evidence="3" key="1">
    <citation type="submission" date="2022-10" db="EMBL/GenBank/DDBJ databases">
        <title>Tapping the CABI collections for fungal endophytes: first genome assemblies for Collariella, Neodidymelliopsis, Ascochyta clinopodiicola, Didymella pomorum, Didymosphaeria variabile, Neocosmospora piperis and Neocucurbitaria cava.</title>
        <authorList>
            <person name="Hill R."/>
        </authorList>
    </citation>
    <scope>NUCLEOTIDE SEQUENCE</scope>
    <source>
        <strain evidence="3">IMI 355091</strain>
    </source>
</reference>
<feature type="region of interest" description="Disordered" evidence="1">
    <location>
        <begin position="216"/>
        <end position="248"/>
    </location>
</feature>
<dbReference type="EMBL" id="JAPEVA010000123">
    <property type="protein sequence ID" value="KAJ4398726.1"/>
    <property type="molecule type" value="Genomic_DNA"/>
</dbReference>
<proteinExistence type="predicted"/>
<evidence type="ECO:0000259" key="2">
    <source>
        <dbReference type="PROSITE" id="PS50006"/>
    </source>
</evidence>
<dbReference type="Proteomes" id="UP001140510">
    <property type="component" value="Unassembled WGS sequence"/>
</dbReference>
<evidence type="ECO:0000256" key="1">
    <source>
        <dbReference type="SAM" id="MobiDB-lite"/>
    </source>
</evidence>
<dbReference type="SUPFAM" id="SSF49879">
    <property type="entry name" value="SMAD/FHA domain"/>
    <property type="match status" value="1"/>
</dbReference>
<feature type="region of interest" description="Disordered" evidence="1">
    <location>
        <begin position="136"/>
        <end position="170"/>
    </location>
</feature>
<evidence type="ECO:0000313" key="3">
    <source>
        <dbReference type="EMBL" id="KAJ4398726.1"/>
    </source>
</evidence>
<accession>A0A9W8Z485</accession>
<dbReference type="OrthoDB" id="4096268at2759"/>
<feature type="compositionally biased region" description="Acidic residues" evidence="1">
    <location>
        <begin position="216"/>
        <end position="230"/>
    </location>
</feature>
<dbReference type="PANTHER" id="PTHR15715">
    <property type="entry name" value="CENTROSOMAL PROTEIN OF 170 KDA"/>
    <property type="match status" value="1"/>
</dbReference>
<dbReference type="GO" id="GO:0005737">
    <property type="term" value="C:cytoplasm"/>
    <property type="evidence" value="ECO:0007669"/>
    <property type="project" value="TreeGrafter"/>
</dbReference>
<dbReference type="PANTHER" id="PTHR15715:SF37">
    <property type="entry name" value="LD47843P"/>
    <property type="match status" value="1"/>
</dbReference>
<organism evidence="3 4">
    <name type="scientific">Didymella pomorum</name>
    <dbReference type="NCBI Taxonomy" id="749634"/>
    <lineage>
        <taxon>Eukaryota</taxon>
        <taxon>Fungi</taxon>
        <taxon>Dikarya</taxon>
        <taxon>Ascomycota</taxon>
        <taxon>Pezizomycotina</taxon>
        <taxon>Dothideomycetes</taxon>
        <taxon>Pleosporomycetidae</taxon>
        <taxon>Pleosporales</taxon>
        <taxon>Pleosporineae</taxon>
        <taxon>Didymellaceae</taxon>
        <taxon>Didymella</taxon>
    </lineage>
</organism>
<feature type="region of interest" description="Disordered" evidence="1">
    <location>
        <begin position="175"/>
        <end position="194"/>
    </location>
</feature>
<dbReference type="InterPro" id="IPR008984">
    <property type="entry name" value="SMAD_FHA_dom_sf"/>
</dbReference>
<dbReference type="InterPro" id="IPR051176">
    <property type="entry name" value="Cent_Immune-Sig_Mod"/>
</dbReference>
<feature type="domain" description="FHA" evidence="2">
    <location>
        <begin position="31"/>
        <end position="95"/>
    </location>
</feature>
<dbReference type="PROSITE" id="PS50006">
    <property type="entry name" value="FHA_DOMAIN"/>
    <property type="match status" value="1"/>
</dbReference>
<evidence type="ECO:0000313" key="4">
    <source>
        <dbReference type="Proteomes" id="UP001140510"/>
    </source>
</evidence>
<dbReference type="SMART" id="SM00240">
    <property type="entry name" value="FHA"/>
    <property type="match status" value="1"/>
</dbReference>
<name>A0A9W8Z485_9PLEO</name>
<gene>
    <name evidence="3" type="ORF">N0V91_010003</name>
</gene>
<dbReference type="Gene3D" id="2.60.200.20">
    <property type="match status" value="1"/>
</dbReference>
<dbReference type="Pfam" id="PF00498">
    <property type="entry name" value="FHA"/>
    <property type="match status" value="1"/>
</dbReference>
<keyword evidence="4" id="KW-1185">Reference proteome</keyword>